<dbReference type="Pfam" id="PF00069">
    <property type="entry name" value="Pkinase"/>
    <property type="match status" value="2"/>
</dbReference>
<feature type="binding site" evidence="10">
    <location>
        <position position="42"/>
    </location>
    <ligand>
        <name>ATP</name>
        <dbReference type="ChEBI" id="CHEBI:30616"/>
    </ligand>
</feature>
<dbReference type="InterPro" id="IPR050660">
    <property type="entry name" value="NEK_Ser/Thr_kinase"/>
</dbReference>
<comment type="catalytic activity">
    <reaction evidence="9">
        <text>L-seryl-[protein] + ATP = O-phospho-L-seryl-[protein] + ADP + H(+)</text>
        <dbReference type="Rhea" id="RHEA:17989"/>
        <dbReference type="Rhea" id="RHEA-COMP:9863"/>
        <dbReference type="Rhea" id="RHEA-COMP:11604"/>
        <dbReference type="ChEBI" id="CHEBI:15378"/>
        <dbReference type="ChEBI" id="CHEBI:29999"/>
        <dbReference type="ChEBI" id="CHEBI:30616"/>
        <dbReference type="ChEBI" id="CHEBI:83421"/>
        <dbReference type="ChEBI" id="CHEBI:456216"/>
        <dbReference type="EC" id="2.7.11.1"/>
    </reaction>
</comment>
<evidence type="ECO:0000256" key="8">
    <source>
        <dbReference type="ARBA" id="ARBA00047899"/>
    </source>
</evidence>
<name>A0A813R0M6_9BILA</name>
<keyword evidence="4" id="KW-0808">Transferase</keyword>
<evidence type="ECO:0000256" key="2">
    <source>
        <dbReference type="ARBA" id="ARBA00012513"/>
    </source>
</evidence>
<dbReference type="PROSITE" id="PS50011">
    <property type="entry name" value="PROTEIN_KINASE_DOM"/>
    <property type="match status" value="1"/>
</dbReference>
<comment type="caution">
    <text evidence="12">The sequence shown here is derived from an EMBL/GenBank/DDBJ whole genome shotgun (WGS) entry which is preliminary data.</text>
</comment>
<organism evidence="12 13">
    <name type="scientific">Brachionus calyciflorus</name>
    <dbReference type="NCBI Taxonomy" id="104777"/>
    <lineage>
        <taxon>Eukaryota</taxon>
        <taxon>Metazoa</taxon>
        <taxon>Spiralia</taxon>
        <taxon>Gnathifera</taxon>
        <taxon>Rotifera</taxon>
        <taxon>Eurotatoria</taxon>
        <taxon>Monogononta</taxon>
        <taxon>Pseudotrocha</taxon>
        <taxon>Ploima</taxon>
        <taxon>Brachionidae</taxon>
        <taxon>Brachionus</taxon>
    </lineage>
</organism>
<comment type="similarity">
    <text evidence="1">Belongs to the protein kinase superfamily. NEK Ser/Thr protein kinase family. NIMA subfamily.</text>
</comment>
<dbReference type="OrthoDB" id="248923at2759"/>
<sequence>MHLMKDWKDDYTKVCQQFIGQGTFGKVILARSNKNSKFYAIKEINLKQHILNISVINRSYALDEGLKLIKLKIDHENIIKYYASYLNENYIYWVMEYCDGGTLRERINLYKKQKKYLDENLIWYWSIEILKGLEYLHGKGIIHRDLKPENIYIQNKKGICKIGDFGFAKLVVASSITENCTINYINETSDSEDDYYFKKINKPEDNIVYKLINMSQVGTPSYMAPELRMLIDSHLAYSSIETINKTLKLCEKHIFKGDVFSLGCIIYEMAFLKMAYDNKFKLPDESYLKTNLHLETNVIYSNDLKDLIKLCLTKNPEERLTVKDIFNLDFFNNRLDHDYFEYYKRQVIPSPSIDVKQNSLFCITANLHEFYKPITMKSLKYNQNLIVILGVKQLSSYRLRNSEEFKFLIYTEYGQLLKEFNSYLLNNDSGHRENFKNKIYDFCIDEENNHLYITTKEDGILRFSIRDTNHYLEDLVFDGRVDLSEMYEQEEEIFPTCLSLIEDESMFKESMKTSGKRRLVFYDRISKRVITFQVDLTSQMSKENFSIIKCYLNAGLTIEKQFIRQMVSTSSELICLFDDLNLINGYNLKTLQLTRTNQHQTKKSCKNTNMCLTLDSVGYLYSTDGKSIFNLDYDFEQQKRIRPSLGKGNNLSHTITWITLLTNSKLVLLTDALQMENSLLFILKPVNNRVDNKKKEVP</sequence>
<evidence type="ECO:0000256" key="6">
    <source>
        <dbReference type="ARBA" id="ARBA00022777"/>
    </source>
</evidence>
<dbReference type="AlphaFoldDB" id="A0A813R0M6"/>
<reference evidence="12" key="1">
    <citation type="submission" date="2021-02" db="EMBL/GenBank/DDBJ databases">
        <authorList>
            <person name="Nowell W R."/>
        </authorList>
    </citation>
    <scope>NUCLEOTIDE SEQUENCE</scope>
    <source>
        <strain evidence="12">Ploen Becks lab</strain>
    </source>
</reference>
<dbReference type="PROSITE" id="PS00107">
    <property type="entry name" value="PROTEIN_KINASE_ATP"/>
    <property type="match status" value="1"/>
</dbReference>
<keyword evidence="3" id="KW-0723">Serine/threonine-protein kinase</keyword>
<evidence type="ECO:0000256" key="9">
    <source>
        <dbReference type="ARBA" id="ARBA00048679"/>
    </source>
</evidence>
<evidence type="ECO:0000259" key="11">
    <source>
        <dbReference type="PROSITE" id="PS50011"/>
    </source>
</evidence>
<proteinExistence type="inferred from homology"/>
<comment type="catalytic activity">
    <reaction evidence="8">
        <text>L-threonyl-[protein] + ATP = O-phospho-L-threonyl-[protein] + ADP + H(+)</text>
        <dbReference type="Rhea" id="RHEA:46608"/>
        <dbReference type="Rhea" id="RHEA-COMP:11060"/>
        <dbReference type="Rhea" id="RHEA-COMP:11605"/>
        <dbReference type="ChEBI" id="CHEBI:15378"/>
        <dbReference type="ChEBI" id="CHEBI:30013"/>
        <dbReference type="ChEBI" id="CHEBI:30616"/>
        <dbReference type="ChEBI" id="CHEBI:61977"/>
        <dbReference type="ChEBI" id="CHEBI:456216"/>
        <dbReference type="EC" id="2.7.11.1"/>
    </reaction>
</comment>
<keyword evidence="7 10" id="KW-0067">ATP-binding</keyword>
<evidence type="ECO:0000256" key="3">
    <source>
        <dbReference type="ARBA" id="ARBA00022527"/>
    </source>
</evidence>
<evidence type="ECO:0000313" key="12">
    <source>
        <dbReference type="EMBL" id="CAF0774436.1"/>
    </source>
</evidence>
<evidence type="ECO:0000256" key="4">
    <source>
        <dbReference type="ARBA" id="ARBA00022679"/>
    </source>
</evidence>
<gene>
    <name evidence="12" type="ORF">OXX778_LOCUS5126</name>
</gene>
<dbReference type="SUPFAM" id="SSF56112">
    <property type="entry name" value="Protein kinase-like (PK-like)"/>
    <property type="match status" value="1"/>
</dbReference>
<feature type="domain" description="Protein kinase" evidence="11">
    <location>
        <begin position="13"/>
        <end position="340"/>
    </location>
</feature>
<accession>A0A813R0M6</accession>
<evidence type="ECO:0000256" key="10">
    <source>
        <dbReference type="PROSITE-ProRule" id="PRU10141"/>
    </source>
</evidence>
<dbReference type="GO" id="GO:0005524">
    <property type="term" value="F:ATP binding"/>
    <property type="evidence" value="ECO:0007669"/>
    <property type="project" value="UniProtKB-UniRule"/>
</dbReference>
<dbReference type="EMBL" id="CAJNOC010000542">
    <property type="protein sequence ID" value="CAF0774436.1"/>
    <property type="molecule type" value="Genomic_DNA"/>
</dbReference>
<keyword evidence="5 10" id="KW-0547">Nucleotide-binding</keyword>
<dbReference type="Gene3D" id="1.10.510.10">
    <property type="entry name" value="Transferase(Phosphotransferase) domain 1"/>
    <property type="match status" value="1"/>
</dbReference>
<evidence type="ECO:0000256" key="5">
    <source>
        <dbReference type="ARBA" id="ARBA00022741"/>
    </source>
</evidence>
<dbReference type="Gene3D" id="3.30.200.20">
    <property type="entry name" value="Phosphorylase Kinase, domain 1"/>
    <property type="match status" value="1"/>
</dbReference>
<evidence type="ECO:0000256" key="7">
    <source>
        <dbReference type="ARBA" id="ARBA00022840"/>
    </source>
</evidence>
<dbReference type="SMART" id="SM00220">
    <property type="entry name" value="S_TKc"/>
    <property type="match status" value="1"/>
</dbReference>
<dbReference type="InterPro" id="IPR008271">
    <property type="entry name" value="Ser/Thr_kinase_AS"/>
</dbReference>
<dbReference type="PANTHER" id="PTHR43671">
    <property type="entry name" value="SERINE/THREONINE-PROTEIN KINASE NEK"/>
    <property type="match status" value="1"/>
</dbReference>
<evidence type="ECO:0000313" key="13">
    <source>
        <dbReference type="Proteomes" id="UP000663879"/>
    </source>
</evidence>
<dbReference type="InterPro" id="IPR017441">
    <property type="entry name" value="Protein_kinase_ATP_BS"/>
</dbReference>
<dbReference type="PROSITE" id="PS00108">
    <property type="entry name" value="PROTEIN_KINASE_ST"/>
    <property type="match status" value="1"/>
</dbReference>
<dbReference type="Proteomes" id="UP000663879">
    <property type="component" value="Unassembled WGS sequence"/>
</dbReference>
<protein>
    <recommendedName>
        <fullName evidence="2">non-specific serine/threonine protein kinase</fullName>
        <ecNumber evidence="2">2.7.11.1</ecNumber>
    </recommendedName>
</protein>
<dbReference type="PANTHER" id="PTHR43671:SF98">
    <property type="entry name" value="SERINE_THREONINE-PROTEIN KINASE NEK11"/>
    <property type="match status" value="1"/>
</dbReference>
<evidence type="ECO:0000256" key="1">
    <source>
        <dbReference type="ARBA" id="ARBA00010886"/>
    </source>
</evidence>
<keyword evidence="13" id="KW-1185">Reference proteome</keyword>
<dbReference type="EC" id="2.7.11.1" evidence="2"/>
<dbReference type="GO" id="GO:0004674">
    <property type="term" value="F:protein serine/threonine kinase activity"/>
    <property type="evidence" value="ECO:0007669"/>
    <property type="project" value="UniProtKB-KW"/>
</dbReference>
<dbReference type="InterPro" id="IPR000719">
    <property type="entry name" value="Prot_kinase_dom"/>
</dbReference>
<dbReference type="InterPro" id="IPR011009">
    <property type="entry name" value="Kinase-like_dom_sf"/>
</dbReference>
<keyword evidence="6" id="KW-0418">Kinase</keyword>